<feature type="transmembrane region" description="Helical" evidence="1">
    <location>
        <begin position="283"/>
        <end position="305"/>
    </location>
</feature>
<dbReference type="AlphaFoldDB" id="A0A146KA94"/>
<feature type="transmembrane region" description="Helical" evidence="1">
    <location>
        <begin position="317"/>
        <end position="336"/>
    </location>
</feature>
<evidence type="ECO:0000313" key="2">
    <source>
        <dbReference type="EMBL" id="JAP92874.1"/>
    </source>
</evidence>
<organism evidence="2">
    <name type="scientific">Trepomonas sp. PC1</name>
    <dbReference type="NCBI Taxonomy" id="1076344"/>
    <lineage>
        <taxon>Eukaryota</taxon>
        <taxon>Metamonada</taxon>
        <taxon>Diplomonadida</taxon>
        <taxon>Hexamitidae</taxon>
        <taxon>Hexamitinae</taxon>
        <taxon>Trepomonas</taxon>
    </lineage>
</organism>
<sequence>VKFAIPSKDRVLELNPLPSDRLNSIIPALREIIPDDHRIMFISQGRPLDQLRTFEDLGIVSNDTIQVFASAQQRAEPVDMPNIVFRGGFERLLEAEVPREDVIRQRLIFLARTGFLLPEQLQILYMNSELLQPPRGYTAPRQQNVRQIFVNTLKQALNVNDDAFQNQLTPTQQQIQRLYPGNQNPENHDLPQESVSQLSFTLMFMEVITADALQPLKLINFNFLTGQTPLPTVPLRALQLEILWNTNQTNNQNLLELAQQNDLLGPNEPVKPINRVMSSFQRLLTLVIGVLLGLVFNVLVFPFALHDSMSLELRSGFILGLIGNVFFALFIGLAGVM</sequence>
<keyword evidence="1" id="KW-1133">Transmembrane helix</keyword>
<dbReference type="EMBL" id="GDID01003732">
    <property type="protein sequence ID" value="JAP92874.1"/>
    <property type="molecule type" value="Transcribed_RNA"/>
</dbReference>
<reference evidence="2" key="1">
    <citation type="submission" date="2015-07" db="EMBL/GenBank/DDBJ databases">
        <title>Adaptation to a free-living lifestyle via gene acquisitions in the diplomonad Trepomonas sp. PC1.</title>
        <authorList>
            <person name="Xu F."/>
            <person name="Jerlstrom-Hultqvist J."/>
            <person name="Kolisko M."/>
            <person name="Simpson A.G.B."/>
            <person name="Roger A.J."/>
            <person name="Svard S.G."/>
            <person name="Andersson J.O."/>
        </authorList>
    </citation>
    <scope>NUCLEOTIDE SEQUENCE</scope>
    <source>
        <strain evidence="2">PC1</strain>
    </source>
</reference>
<gene>
    <name evidence="2" type="ORF">TPC1_15042</name>
</gene>
<accession>A0A146KA94</accession>
<keyword evidence="1 2" id="KW-0812">Transmembrane</keyword>
<protein>
    <submittedName>
        <fullName evidence="2">Ubiquitin-2 like Rad60 SUMO-like family and transmembrane domain-containing protein</fullName>
    </submittedName>
</protein>
<evidence type="ECO:0000256" key="1">
    <source>
        <dbReference type="SAM" id="Phobius"/>
    </source>
</evidence>
<keyword evidence="1" id="KW-0472">Membrane</keyword>
<name>A0A146KA94_9EUKA</name>
<proteinExistence type="predicted"/>
<feature type="non-terminal residue" evidence="2">
    <location>
        <position position="1"/>
    </location>
</feature>